<keyword evidence="3" id="KW-1185">Reference proteome</keyword>
<dbReference type="Proteomes" id="UP001420932">
    <property type="component" value="Unassembled WGS sequence"/>
</dbReference>
<sequence length="55" mass="5990">MSSQQWSVISFLSSLPLIISSLSSLPLSHFSDFLDLSLPLALHASSNGIRATFIR</sequence>
<reference evidence="2 3" key="1">
    <citation type="submission" date="2024-01" db="EMBL/GenBank/DDBJ databases">
        <title>Genome assemblies of Stephania.</title>
        <authorList>
            <person name="Yang L."/>
        </authorList>
    </citation>
    <scope>NUCLEOTIDE SEQUENCE [LARGE SCALE GENOMIC DNA]</scope>
    <source>
        <strain evidence="2">YNDBR</strain>
        <tissue evidence="2">Leaf</tissue>
    </source>
</reference>
<keyword evidence="1" id="KW-0732">Signal</keyword>
<feature type="signal peptide" evidence="1">
    <location>
        <begin position="1"/>
        <end position="24"/>
    </location>
</feature>
<organism evidence="2 3">
    <name type="scientific">Stephania yunnanensis</name>
    <dbReference type="NCBI Taxonomy" id="152371"/>
    <lineage>
        <taxon>Eukaryota</taxon>
        <taxon>Viridiplantae</taxon>
        <taxon>Streptophyta</taxon>
        <taxon>Embryophyta</taxon>
        <taxon>Tracheophyta</taxon>
        <taxon>Spermatophyta</taxon>
        <taxon>Magnoliopsida</taxon>
        <taxon>Ranunculales</taxon>
        <taxon>Menispermaceae</taxon>
        <taxon>Menispermoideae</taxon>
        <taxon>Cissampelideae</taxon>
        <taxon>Stephania</taxon>
    </lineage>
</organism>
<evidence type="ECO:0000256" key="1">
    <source>
        <dbReference type="SAM" id="SignalP"/>
    </source>
</evidence>
<accession>A0AAP0PQY7</accession>
<protein>
    <submittedName>
        <fullName evidence="2">Uncharacterized protein</fullName>
    </submittedName>
</protein>
<gene>
    <name evidence="2" type="ORF">Syun_009743</name>
</gene>
<proteinExistence type="predicted"/>
<comment type="caution">
    <text evidence="2">The sequence shown here is derived from an EMBL/GenBank/DDBJ whole genome shotgun (WGS) entry which is preliminary data.</text>
</comment>
<feature type="chain" id="PRO_5042927787" evidence="1">
    <location>
        <begin position="25"/>
        <end position="55"/>
    </location>
</feature>
<evidence type="ECO:0000313" key="2">
    <source>
        <dbReference type="EMBL" id="KAK9151434.1"/>
    </source>
</evidence>
<name>A0AAP0PQY7_9MAGN</name>
<dbReference type="EMBL" id="JBBNAF010000004">
    <property type="protein sequence ID" value="KAK9151434.1"/>
    <property type="molecule type" value="Genomic_DNA"/>
</dbReference>
<dbReference type="AlphaFoldDB" id="A0AAP0PQY7"/>
<evidence type="ECO:0000313" key="3">
    <source>
        <dbReference type="Proteomes" id="UP001420932"/>
    </source>
</evidence>